<dbReference type="AlphaFoldDB" id="A0A834KXU6"/>
<evidence type="ECO:0000313" key="2">
    <source>
        <dbReference type="Proteomes" id="UP000646548"/>
    </source>
</evidence>
<evidence type="ECO:0000313" key="1">
    <source>
        <dbReference type="EMBL" id="KAF6734937.1"/>
    </source>
</evidence>
<reference evidence="1" key="1">
    <citation type="journal article" name="BMC Genomics">
        <title>Long-read sequencing and de novo genome assembly of marine medaka (Oryzias melastigma).</title>
        <authorList>
            <person name="Liang P."/>
            <person name="Saqib H.S.A."/>
            <person name="Ni X."/>
            <person name="Shen Y."/>
        </authorList>
    </citation>
    <scope>NUCLEOTIDE SEQUENCE</scope>
    <source>
        <strain evidence="1">Bigg-433</strain>
    </source>
</reference>
<dbReference type="Proteomes" id="UP000646548">
    <property type="component" value="Unassembled WGS sequence"/>
</dbReference>
<accession>A0A834KXU6</accession>
<organism evidence="1 2">
    <name type="scientific">Oryzias melastigma</name>
    <name type="common">Marine medaka</name>
    <dbReference type="NCBI Taxonomy" id="30732"/>
    <lineage>
        <taxon>Eukaryota</taxon>
        <taxon>Metazoa</taxon>
        <taxon>Chordata</taxon>
        <taxon>Craniata</taxon>
        <taxon>Vertebrata</taxon>
        <taxon>Euteleostomi</taxon>
        <taxon>Actinopterygii</taxon>
        <taxon>Neopterygii</taxon>
        <taxon>Teleostei</taxon>
        <taxon>Neoteleostei</taxon>
        <taxon>Acanthomorphata</taxon>
        <taxon>Ovalentaria</taxon>
        <taxon>Atherinomorphae</taxon>
        <taxon>Beloniformes</taxon>
        <taxon>Adrianichthyidae</taxon>
        <taxon>Oryziinae</taxon>
        <taxon>Oryzias</taxon>
    </lineage>
</organism>
<protein>
    <submittedName>
        <fullName evidence="1">Uncharacterized protein</fullName>
    </submittedName>
</protein>
<proteinExistence type="predicted"/>
<gene>
    <name evidence="1" type="ORF">FQA47_022235</name>
</gene>
<name>A0A834KXU6_ORYME</name>
<dbReference type="EMBL" id="WKFB01000124">
    <property type="protein sequence ID" value="KAF6734937.1"/>
    <property type="molecule type" value="Genomic_DNA"/>
</dbReference>
<comment type="caution">
    <text evidence="1">The sequence shown here is derived from an EMBL/GenBank/DDBJ whole genome shotgun (WGS) entry which is preliminary data.</text>
</comment>
<sequence length="229" mass="25706">MSESQFDSNSEQTMYSPLRGQTPVLFCRSFNKNTNFLKHDSKTDPSEGITAKGAAEAFHNFWSRKQRKRKFHLKKDKRPMKEISVKISVAVMEQKAGKLKPVRGTALPLAVNPDLDAAHLRTAALQKLQDFYTNLKIGSFFLLYPDGTEIINIPGTETPFTVRGYKEALGKAYQRITVYICSPEDFMKCSKSTSDSDPPDSEVIITSRSAAEFNAADTAMESSLEQDQY</sequence>